<dbReference type="AlphaFoldDB" id="A0A0F8YG81"/>
<gene>
    <name evidence="1" type="ORF">LCGC14_3159320</name>
</gene>
<accession>A0A0F8YG81</accession>
<sequence>PDDGSFFAVLFVRSTAFGQVDTALISFVDAAGKGISEAPTADSDPLGFEAKEAIKAVRGGDHGRAKFRYNRKERAWSGQTSLIPEIVLENAV</sequence>
<dbReference type="EMBL" id="LAZR01069785">
    <property type="protein sequence ID" value="KKK47031.1"/>
    <property type="molecule type" value="Genomic_DNA"/>
</dbReference>
<reference evidence="1" key="1">
    <citation type="journal article" date="2015" name="Nature">
        <title>Complex archaea that bridge the gap between prokaryotes and eukaryotes.</title>
        <authorList>
            <person name="Spang A."/>
            <person name="Saw J.H."/>
            <person name="Jorgensen S.L."/>
            <person name="Zaremba-Niedzwiedzka K."/>
            <person name="Martijn J."/>
            <person name="Lind A.E."/>
            <person name="van Eijk R."/>
            <person name="Schleper C."/>
            <person name="Guy L."/>
            <person name="Ettema T.J."/>
        </authorList>
    </citation>
    <scope>NUCLEOTIDE SEQUENCE</scope>
</reference>
<comment type="caution">
    <text evidence="1">The sequence shown here is derived from an EMBL/GenBank/DDBJ whole genome shotgun (WGS) entry which is preliminary data.</text>
</comment>
<feature type="non-terminal residue" evidence="1">
    <location>
        <position position="1"/>
    </location>
</feature>
<proteinExistence type="predicted"/>
<protein>
    <submittedName>
        <fullName evidence="1">Uncharacterized protein</fullName>
    </submittedName>
</protein>
<name>A0A0F8YG81_9ZZZZ</name>
<evidence type="ECO:0000313" key="1">
    <source>
        <dbReference type="EMBL" id="KKK47031.1"/>
    </source>
</evidence>
<organism evidence="1">
    <name type="scientific">marine sediment metagenome</name>
    <dbReference type="NCBI Taxonomy" id="412755"/>
    <lineage>
        <taxon>unclassified sequences</taxon>
        <taxon>metagenomes</taxon>
        <taxon>ecological metagenomes</taxon>
    </lineage>
</organism>